<gene>
    <name evidence="9" type="primary">yneJ</name>
    <name evidence="9" type="ORF">RD1301_v1_3230003</name>
    <name evidence="6" type="ORF">RUN1744_v1_1600011</name>
    <name evidence="7" type="ORF">TD1301_v1_1310003</name>
    <name evidence="8" type="ORF">TF3108_v1_1670011</name>
</gene>
<dbReference type="CDD" id="cd08442">
    <property type="entry name" value="PBP2_YofA_SoxR_like"/>
    <property type="match status" value="1"/>
</dbReference>
<dbReference type="AlphaFoldDB" id="A0A0K1ZRN2"/>
<organism evidence="9">
    <name type="scientific">Ralstonia solanacearum</name>
    <name type="common">Pseudomonas solanacearum</name>
    <dbReference type="NCBI Taxonomy" id="305"/>
    <lineage>
        <taxon>Bacteria</taxon>
        <taxon>Pseudomonadati</taxon>
        <taxon>Pseudomonadota</taxon>
        <taxon>Betaproteobacteria</taxon>
        <taxon>Burkholderiales</taxon>
        <taxon>Burkholderiaceae</taxon>
        <taxon>Ralstonia</taxon>
        <taxon>Ralstonia solanacearum species complex</taxon>
    </lineage>
</organism>
<dbReference type="PATRIC" id="fig|305.92.peg.4281"/>
<feature type="domain" description="HTH lysR-type" evidence="5">
    <location>
        <begin position="4"/>
        <end position="61"/>
    </location>
</feature>
<protein>
    <submittedName>
        <fullName evidence="9">Uncharacterized HTH-type transcriptional regulator YneJ</fullName>
    </submittedName>
</protein>
<evidence type="ECO:0000313" key="9">
    <source>
        <dbReference type="EMBL" id="CUV63239.1"/>
    </source>
</evidence>
<dbReference type="Gene3D" id="3.40.190.290">
    <property type="match status" value="1"/>
</dbReference>
<keyword evidence="3" id="KW-0238">DNA-binding</keyword>
<name>A0A0K1ZRN2_RALSL</name>
<dbReference type="InterPro" id="IPR036388">
    <property type="entry name" value="WH-like_DNA-bd_sf"/>
</dbReference>
<dbReference type="GO" id="GO:0000976">
    <property type="term" value="F:transcription cis-regulatory region binding"/>
    <property type="evidence" value="ECO:0007669"/>
    <property type="project" value="TreeGrafter"/>
</dbReference>
<evidence type="ECO:0000256" key="3">
    <source>
        <dbReference type="ARBA" id="ARBA00023125"/>
    </source>
</evidence>
<dbReference type="EMBL" id="LN899826">
    <property type="protein sequence ID" value="CUV42897.1"/>
    <property type="molecule type" value="Genomic_DNA"/>
</dbReference>
<dbReference type="PRINTS" id="PR00039">
    <property type="entry name" value="HTHLYSR"/>
</dbReference>
<dbReference type="PROSITE" id="PS50931">
    <property type="entry name" value="HTH_LYSR"/>
    <property type="match status" value="1"/>
</dbReference>
<evidence type="ECO:0000313" key="7">
    <source>
        <dbReference type="EMBL" id="CUV35255.1"/>
    </source>
</evidence>
<evidence type="ECO:0000313" key="6">
    <source>
        <dbReference type="EMBL" id="CUV26479.1"/>
    </source>
</evidence>
<keyword evidence="2" id="KW-0805">Transcription regulation</keyword>
<dbReference type="SUPFAM" id="SSF53850">
    <property type="entry name" value="Periplasmic binding protein-like II"/>
    <property type="match status" value="1"/>
</dbReference>
<dbReference type="EMBL" id="LN899823">
    <property type="protein sequence ID" value="CUV26479.1"/>
    <property type="molecule type" value="Genomic_DNA"/>
</dbReference>
<dbReference type="PANTHER" id="PTHR30126:SF40">
    <property type="entry name" value="HTH-TYPE TRANSCRIPTIONAL REGULATOR GLTR"/>
    <property type="match status" value="1"/>
</dbReference>
<accession>A0A0K1ZRN2</accession>
<dbReference type="Pfam" id="PF00126">
    <property type="entry name" value="HTH_1"/>
    <property type="match status" value="1"/>
</dbReference>
<evidence type="ECO:0000259" key="5">
    <source>
        <dbReference type="PROSITE" id="PS50931"/>
    </source>
</evidence>
<dbReference type="InterPro" id="IPR005119">
    <property type="entry name" value="LysR_subst-bd"/>
</dbReference>
<dbReference type="InterPro" id="IPR036390">
    <property type="entry name" value="WH_DNA-bd_sf"/>
</dbReference>
<dbReference type="GO" id="GO:0003700">
    <property type="term" value="F:DNA-binding transcription factor activity"/>
    <property type="evidence" value="ECO:0007669"/>
    <property type="project" value="InterPro"/>
</dbReference>
<reference evidence="9" key="1">
    <citation type="submission" date="2015-10" db="EMBL/GenBank/DDBJ databases">
        <authorList>
            <person name="Gilbert D.G."/>
        </authorList>
    </citation>
    <scope>NUCLEOTIDE SEQUENCE</scope>
    <source>
        <strain evidence="9">Phyl III-seqv23</strain>
    </source>
</reference>
<sequence>MRKLDLESLLFFKSVADLGSITQAARQLNRVQSNVTTRVKNLEERLGVKLFLRHGNRLTLSADGERLRGYAERLLRLSAEAESAMLVRAPQGTLKLGTLESTAAARLPPVLSQFHRRYPDVLIELVTGSSAKLLDMVQRYEVDAALISEPFHAPGLATQEAFDEVLVLIAPLTATHVLSHDHLQRCTVVAFSAGCSYRRIFEEWLASNGIAPARILELASYHAIVACVAAGTGIGIMPRSVLKAVHAEPQLQLLPLPPRYAEVKTHLVWQPDHDFAAVDALRQHLLEC</sequence>
<evidence type="ECO:0000313" key="8">
    <source>
        <dbReference type="EMBL" id="CUV42897.1"/>
    </source>
</evidence>
<evidence type="ECO:0000256" key="4">
    <source>
        <dbReference type="ARBA" id="ARBA00023163"/>
    </source>
</evidence>
<evidence type="ECO:0000256" key="2">
    <source>
        <dbReference type="ARBA" id="ARBA00023015"/>
    </source>
</evidence>
<dbReference type="EMBL" id="LN899822">
    <property type="protein sequence ID" value="CUV63239.1"/>
    <property type="molecule type" value="Genomic_DNA"/>
</dbReference>
<evidence type="ECO:0000256" key="1">
    <source>
        <dbReference type="ARBA" id="ARBA00009437"/>
    </source>
</evidence>
<dbReference type="Pfam" id="PF03466">
    <property type="entry name" value="LysR_substrate"/>
    <property type="match status" value="1"/>
</dbReference>
<proteinExistence type="inferred from homology"/>
<dbReference type="PANTHER" id="PTHR30126">
    <property type="entry name" value="HTH-TYPE TRANSCRIPTIONAL REGULATOR"/>
    <property type="match status" value="1"/>
</dbReference>
<keyword evidence="4" id="KW-0804">Transcription</keyword>
<dbReference type="SUPFAM" id="SSF46785">
    <property type="entry name" value="Winged helix' DNA-binding domain"/>
    <property type="match status" value="1"/>
</dbReference>
<comment type="similarity">
    <text evidence="1">Belongs to the LysR transcriptional regulatory family.</text>
</comment>
<dbReference type="EMBL" id="LN899825">
    <property type="protein sequence ID" value="CUV35255.1"/>
    <property type="molecule type" value="Genomic_DNA"/>
</dbReference>
<dbReference type="Gene3D" id="1.10.10.10">
    <property type="entry name" value="Winged helix-like DNA-binding domain superfamily/Winged helix DNA-binding domain"/>
    <property type="match status" value="1"/>
</dbReference>
<dbReference type="InterPro" id="IPR000847">
    <property type="entry name" value="LysR_HTH_N"/>
</dbReference>